<dbReference type="InterPro" id="IPR003172">
    <property type="entry name" value="ML_dom"/>
</dbReference>
<dbReference type="Proteomes" id="UP000183832">
    <property type="component" value="Unassembled WGS sequence"/>
</dbReference>
<dbReference type="AlphaFoldDB" id="A0A1J1IWY5"/>
<feature type="domain" description="MD-2-related lipid-recognition" evidence="2">
    <location>
        <begin position="41"/>
        <end position="148"/>
    </location>
</feature>
<dbReference type="EMBL" id="CVRI01000063">
    <property type="protein sequence ID" value="CRL04616.1"/>
    <property type="molecule type" value="Genomic_DNA"/>
</dbReference>
<dbReference type="InterPro" id="IPR014756">
    <property type="entry name" value="Ig_E-set"/>
</dbReference>
<reference evidence="3 4" key="1">
    <citation type="submission" date="2015-04" db="EMBL/GenBank/DDBJ databases">
        <authorList>
            <person name="Syromyatnikov M.Y."/>
            <person name="Popov V.N."/>
        </authorList>
    </citation>
    <scope>NUCLEOTIDE SEQUENCE [LARGE SCALE GENOMIC DNA]</scope>
</reference>
<name>A0A1J1IWY5_9DIPT</name>
<feature type="signal peptide" evidence="1">
    <location>
        <begin position="1"/>
        <end position="19"/>
    </location>
</feature>
<keyword evidence="4" id="KW-1185">Reference proteome</keyword>
<sequence length="149" mass="15645">MMKIIIALTLLLAVSNVSAFWGPCAGVLAPTSITSPLCDAVRCTVTRGGSLVAQAQINSPRAHSQLLIRFTAFLLGLPVELPNAPGFENACNQLGGGMTCPTQANVPFIWDMNSPIPTQVPAFANAQVRAELLENNQSVVCALVTATIL</sequence>
<dbReference type="Gene3D" id="2.60.40.770">
    <property type="match status" value="1"/>
</dbReference>
<dbReference type="SUPFAM" id="SSF81296">
    <property type="entry name" value="E set domains"/>
    <property type="match status" value="1"/>
</dbReference>
<evidence type="ECO:0000259" key="2">
    <source>
        <dbReference type="Pfam" id="PF02221"/>
    </source>
</evidence>
<protein>
    <submittedName>
        <fullName evidence="3">CLUMA_CG017684, isoform A</fullName>
    </submittedName>
</protein>
<evidence type="ECO:0000313" key="3">
    <source>
        <dbReference type="EMBL" id="CRL04616.1"/>
    </source>
</evidence>
<gene>
    <name evidence="3" type="ORF">CLUMA_CG017684</name>
</gene>
<organism evidence="3 4">
    <name type="scientific">Clunio marinus</name>
    <dbReference type="NCBI Taxonomy" id="568069"/>
    <lineage>
        <taxon>Eukaryota</taxon>
        <taxon>Metazoa</taxon>
        <taxon>Ecdysozoa</taxon>
        <taxon>Arthropoda</taxon>
        <taxon>Hexapoda</taxon>
        <taxon>Insecta</taxon>
        <taxon>Pterygota</taxon>
        <taxon>Neoptera</taxon>
        <taxon>Endopterygota</taxon>
        <taxon>Diptera</taxon>
        <taxon>Nematocera</taxon>
        <taxon>Chironomoidea</taxon>
        <taxon>Chironomidae</taxon>
        <taxon>Clunio</taxon>
    </lineage>
</organism>
<dbReference type="Pfam" id="PF02221">
    <property type="entry name" value="E1_DerP2_DerF2"/>
    <property type="match status" value="1"/>
</dbReference>
<evidence type="ECO:0000256" key="1">
    <source>
        <dbReference type="SAM" id="SignalP"/>
    </source>
</evidence>
<proteinExistence type="predicted"/>
<dbReference type="OrthoDB" id="6489092at2759"/>
<feature type="chain" id="PRO_5013153687" evidence="1">
    <location>
        <begin position="20"/>
        <end position="149"/>
    </location>
</feature>
<evidence type="ECO:0000313" key="4">
    <source>
        <dbReference type="Proteomes" id="UP000183832"/>
    </source>
</evidence>
<accession>A0A1J1IWY5</accession>
<keyword evidence="1" id="KW-0732">Signal</keyword>